<evidence type="ECO:0000313" key="1">
    <source>
        <dbReference type="EMBL" id="MFJ1472480.1"/>
    </source>
</evidence>
<dbReference type="EMBL" id="JASNRB020000049">
    <property type="protein sequence ID" value="MFJ1472480.1"/>
    <property type="molecule type" value="Genomic_DNA"/>
</dbReference>
<sequence>MRALVRHNSCYLAHEGISTNVIQDGGGNPELLNFESFQQIASLPEYRPNNPLTQENYRQILGWYHFAEKQCCCVQRASGTLCGTLHNHGWVAKLKDGTVTILGADCANDKFGADSTVFKDISLAMNARREKEREEKIRRLVEQSTHYEIQLRGAIARLRQARLQLDEFLNSIGHEFRRRIVNMAKTGNASVVIEGVKVRYEEKSGKRVPETSVIKHTLGALEGLSAIDYQQFLRLTVEMEHIKDAFVEARAATQLNRAIKAKLGFHIERCV</sequence>
<organism evidence="1 2">
    <name type="scientific">Massilia orientalis</name>
    <dbReference type="NCBI Taxonomy" id="3050128"/>
    <lineage>
        <taxon>Bacteria</taxon>
        <taxon>Pseudomonadati</taxon>
        <taxon>Pseudomonadota</taxon>
        <taxon>Betaproteobacteria</taxon>
        <taxon>Burkholderiales</taxon>
        <taxon>Oxalobacteraceae</taxon>
        <taxon>Telluria group</taxon>
        <taxon>Massilia</taxon>
    </lineage>
</organism>
<evidence type="ECO:0000313" key="2">
    <source>
        <dbReference type="Proteomes" id="UP001168096"/>
    </source>
</evidence>
<comment type="caution">
    <text evidence="1">The sequence shown here is derived from an EMBL/GenBank/DDBJ whole genome shotgun (WGS) entry which is preliminary data.</text>
</comment>
<dbReference type="Proteomes" id="UP001168096">
    <property type="component" value="Unassembled WGS sequence"/>
</dbReference>
<proteinExistence type="predicted"/>
<keyword evidence="2" id="KW-1185">Reference proteome</keyword>
<reference evidence="1" key="1">
    <citation type="submission" date="2024-11" db="EMBL/GenBank/DDBJ databases">
        <title>Description of Massilia orientalis sp. nov., isolated from rhizosphere soil of Ageratina adenophora.</title>
        <authorList>
            <person name="Wang Y."/>
        </authorList>
    </citation>
    <scope>NUCLEOTIDE SEQUENCE</scope>
    <source>
        <strain evidence="1">YIM B02787</strain>
    </source>
</reference>
<name>A0ACC7MK80_9BURK</name>
<protein>
    <submittedName>
        <fullName evidence="1">Uncharacterized protein</fullName>
    </submittedName>
</protein>
<gene>
    <name evidence="1" type="ORF">QPK29_032620</name>
</gene>
<accession>A0ACC7MK80</accession>